<protein>
    <submittedName>
        <fullName evidence="2">Phage tail protein</fullName>
    </submittedName>
</protein>
<name>A0A1I8H7K9_9PLAT</name>
<evidence type="ECO:0000313" key="1">
    <source>
        <dbReference type="Proteomes" id="UP000095280"/>
    </source>
</evidence>
<dbReference type="Proteomes" id="UP000095280">
    <property type="component" value="Unplaced"/>
</dbReference>
<keyword evidence="1" id="KW-1185">Reference proteome</keyword>
<dbReference type="AlphaFoldDB" id="A0A1I8H7K9"/>
<reference evidence="2" key="1">
    <citation type="submission" date="2016-11" db="UniProtKB">
        <authorList>
            <consortium name="WormBaseParasite"/>
        </authorList>
    </citation>
    <scope>IDENTIFICATION</scope>
</reference>
<sequence>MAGASRQTAALINWKNLPVND</sequence>
<organism evidence="1 2">
    <name type="scientific">Macrostomum lignano</name>
    <dbReference type="NCBI Taxonomy" id="282301"/>
    <lineage>
        <taxon>Eukaryota</taxon>
        <taxon>Metazoa</taxon>
        <taxon>Spiralia</taxon>
        <taxon>Lophotrochozoa</taxon>
        <taxon>Platyhelminthes</taxon>
        <taxon>Rhabditophora</taxon>
        <taxon>Macrostomorpha</taxon>
        <taxon>Macrostomida</taxon>
        <taxon>Macrostomidae</taxon>
        <taxon>Macrostomum</taxon>
    </lineage>
</organism>
<dbReference type="WBParaSite" id="maker-uti_cns_0004829-snap-gene-0.2-mRNA-1">
    <property type="protein sequence ID" value="maker-uti_cns_0004829-snap-gene-0.2-mRNA-1"/>
    <property type="gene ID" value="maker-uti_cns_0004829-snap-gene-0.2"/>
</dbReference>
<accession>A0A1I8H7K9</accession>
<proteinExistence type="predicted"/>
<evidence type="ECO:0000313" key="2">
    <source>
        <dbReference type="WBParaSite" id="maker-uti_cns_0004829-snap-gene-0.2-mRNA-1"/>
    </source>
</evidence>